<dbReference type="AlphaFoldDB" id="A0A7C4L2C5"/>
<sequence>MLDNMNKKSIWIIVLIGILVLCLCLCAGLVFAGALGFLITTSPSSSDDTSPVFQFTPPFNDWQPIPTLPVVEPPGLPLATPSTVPASDGAYETLQSLQKALVPVNDPRELAQRLGGKGPIPETVPFSEPFQVGDRKKFWVTNVDTTENFQVEAVLRYVTDNAYFWIEDGVSFNQSALRRLAETFNNQIVPTNREFFGMEWNPGVDNDPRLFILYTRGAGRNIAGYFSSADSVHPLAHQYSNAHEMFILSADNAGLDEEFTYGVLAHEFQHMIHWYRDRNEETWLNEGFSELAAFLNGYDPGGFDYIFSLNPDHQLNDWPTDSSATTPYYGASFLFVTYFLERFGEEATKSLVAHPDNGLDSMDTVLAGLNEIDPLTGQLIQADDVFVDWTLTNYLNDPRIGDGRFTYTRYRSAPAVNDTEVFTSCDGRSQTRSVRQYGADYIKFNCQGSFTLEFQGNSEVGVLPLGAFSGEYAFWSNKGDESDMTLTREFDFTNASAPIQMTYRTWYDLEEDYDYLYLVASEDDGKNWQILNTPSCTTENPSGNSYGCGYNGKTNGYIQEVVDLSRFAGKKVLLRFEYVTDAAVNGEGLLLDDVSIAAINYFTDFETDDGGWQADGFVRIQNRLPQTFRLSLIYLGSNPRVEYLTLDAASSLRHTVQLADPGEPVVLVVSGTTRFTRQPSAYTFSAQR</sequence>
<reference evidence="1" key="1">
    <citation type="journal article" date="2020" name="mSystems">
        <title>Genome- and Community-Level Interaction Insights into Carbon Utilization and Element Cycling Functions of Hydrothermarchaeota in Hydrothermal Sediment.</title>
        <authorList>
            <person name="Zhou Z."/>
            <person name="Liu Y."/>
            <person name="Xu W."/>
            <person name="Pan J."/>
            <person name="Luo Z.H."/>
            <person name="Li M."/>
        </authorList>
    </citation>
    <scope>NUCLEOTIDE SEQUENCE [LARGE SCALE GENOMIC DNA]</scope>
    <source>
        <strain evidence="1">SpSt-556</strain>
    </source>
</reference>
<gene>
    <name evidence="1" type="ORF">ENT17_09520</name>
</gene>
<evidence type="ECO:0000313" key="1">
    <source>
        <dbReference type="EMBL" id="HGS87843.1"/>
    </source>
</evidence>
<protein>
    <submittedName>
        <fullName evidence="1">Uncharacterized protein</fullName>
    </submittedName>
</protein>
<name>A0A7C4L2C5_9CHLR</name>
<comment type="caution">
    <text evidence="1">The sequence shown here is derived from an EMBL/GenBank/DDBJ whole genome shotgun (WGS) entry which is preliminary data.</text>
</comment>
<dbReference type="EMBL" id="DSXR01000095">
    <property type="protein sequence ID" value="HGS87843.1"/>
    <property type="molecule type" value="Genomic_DNA"/>
</dbReference>
<proteinExistence type="predicted"/>
<dbReference type="Gene3D" id="2.60.120.260">
    <property type="entry name" value="Galactose-binding domain-like"/>
    <property type="match status" value="1"/>
</dbReference>
<organism evidence="1">
    <name type="scientific">Bellilinea caldifistulae</name>
    <dbReference type="NCBI Taxonomy" id="360411"/>
    <lineage>
        <taxon>Bacteria</taxon>
        <taxon>Bacillati</taxon>
        <taxon>Chloroflexota</taxon>
        <taxon>Anaerolineae</taxon>
        <taxon>Anaerolineales</taxon>
        <taxon>Anaerolineaceae</taxon>
        <taxon>Bellilinea</taxon>
    </lineage>
</organism>
<accession>A0A7C4L2C5</accession>
<dbReference type="Pfam" id="PF20773">
    <property type="entry name" value="InhA-like_MAM"/>
    <property type="match status" value="1"/>
</dbReference>